<gene>
    <name evidence="2" type="ORF">H9888_02970</name>
</gene>
<dbReference type="PANTHER" id="PTHR47786">
    <property type="entry name" value="ALPHA-1,4-GLUCAN:MALTOSE-1-PHOSPHATE MALTOSYLTRANSFERASE"/>
    <property type="match status" value="1"/>
</dbReference>
<reference evidence="2" key="1">
    <citation type="journal article" date="2021" name="PeerJ">
        <title>Extensive microbial diversity within the chicken gut microbiome revealed by metagenomics and culture.</title>
        <authorList>
            <person name="Gilroy R."/>
            <person name="Ravi A."/>
            <person name="Getino M."/>
            <person name="Pursley I."/>
            <person name="Horton D.L."/>
            <person name="Alikhan N.F."/>
            <person name="Baker D."/>
            <person name="Gharbi K."/>
            <person name="Hall N."/>
            <person name="Watson M."/>
            <person name="Adriaenssens E.M."/>
            <person name="Foster-Nyarko E."/>
            <person name="Jarju S."/>
            <person name="Secka A."/>
            <person name="Antonio M."/>
            <person name="Oren A."/>
            <person name="Chaudhuri R.R."/>
            <person name="La Ragione R."/>
            <person name="Hildebrand F."/>
            <person name="Pallen M.J."/>
        </authorList>
    </citation>
    <scope>NUCLEOTIDE SEQUENCE</scope>
    <source>
        <strain evidence="2">ChiBcec15-1070</strain>
    </source>
</reference>
<reference evidence="2" key="2">
    <citation type="submission" date="2021-04" db="EMBL/GenBank/DDBJ databases">
        <authorList>
            <person name="Gilroy R."/>
        </authorList>
    </citation>
    <scope>NUCLEOTIDE SEQUENCE</scope>
    <source>
        <strain evidence="2">ChiBcec15-1070</strain>
    </source>
</reference>
<protein>
    <submittedName>
        <fullName evidence="2">Alpha-amylase</fullName>
    </submittedName>
</protein>
<evidence type="ECO:0000313" key="2">
    <source>
        <dbReference type="EMBL" id="HIW10442.1"/>
    </source>
</evidence>
<sequence>MGQVLYRCQPQESKRHPQWASRAVLYELNVRQFSPEGTFAAVAAQLPRLQQLGIDVVWLMPIYPIGVERRKGSLGSYYSIRDYQAVNPEFGSFDEFKALVERIHALGMRVILDWVPNHTSRDAVWTVQHPDWYRYDEQTGELATPYDWTDTAQLNYDNPAMRRGMTDAMLFWLRETGIDGFRVDMAMLEPLEFWNACVPELEQCMAHMGRELFMLAEAEGPEFHTVAFDATYAWDLHHLTVEVAQGKVAAPAAVLRERLMGESLAYAPDALQMRFTSNHDENSWSGSEFVRYGSAVRLMSVLTYMLPGIPLIYNGQEAGSDKTLSFFDKDCIDWAGAYHAEWERLYRELNTLRHTQPALWGGTEGGDLVVMDNSLSDRVFSVKRRVGESLVLGVFNLSGEPVNFEVHDADFNGEFRQIGSPERATLRQDANFYLPPWGFFVYFR</sequence>
<dbReference type="SUPFAM" id="SSF51445">
    <property type="entry name" value="(Trans)glycosidases"/>
    <property type="match status" value="1"/>
</dbReference>
<dbReference type="PANTHER" id="PTHR47786:SF2">
    <property type="entry name" value="GLYCOSYL HYDROLASE FAMILY 13 CATALYTIC DOMAIN-CONTAINING PROTEIN"/>
    <property type="match status" value="1"/>
</dbReference>
<accession>A0A9D1TXV6</accession>
<organism evidence="2 3">
    <name type="scientific">Candidatus Rikenella faecigallinarum</name>
    <dbReference type="NCBI Taxonomy" id="2838745"/>
    <lineage>
        <taxon>Bacteria</taxon>
        <taxon>Pseudomonadati</taxon>
        <taxon>Bacteroidota</taxon>
        <taxon>Bacteroidia</taxon>
        <taxon>Bacteroidales</taxon>
        <taxon>Rikenellaceae</taxon>
        <taxon>Rikenella</taxon>
    </lineage>
</organism>
<dbReference type="Pfam" id="PF00128">
    <property type="entry name" value="Alpha-amylase"/>
    <property type="match status" value="2"/>
</dbReference>
<proteinExistence type="predicted"/>
<dbReference type="GO" id="GO:0005975">
    <property type="term" value="P:carbohydrate metabolic process"/>
    <property type="evidence" value="ECO:0007669"/>
    <property type="project" value="InterPro"/>
</dbReference>
<comment type="caution">
    <text evidence="2">The sequence shown here is derived from an EMBL/GenBank/DDBJ whole genome shotgun (WGS) entry which is preliminary data.</text>
</comment>
<evidence type="ECO:0000313" key="3">
    <source>
        <dbReference type="Proteomes" id="UP000823926"/>
    </source>
</evidence>
<dbReference type="Gene3D" id="3.20.20.80">
    <property type="entry name" value="Glycosidases"/>
    <property type="match status" value="1"/>
</dbReference>
<evidence type="ECO:0000259" key="1">
    <source>
        <dbReference type="SMART" id="SM00642"/>
    </source>
</evidence>
<name>A0A9D1TXV6_9BACT</name>
<dbReference type="CDD" id="cd11313">
    <property type="entry name" value="AmyAc_arch_bac_AmyA"/>
    <property type="match status" value="1"/>
</dbReference>
<dbReference type="SMART" id="SM00642">
    <property type="entry name" value="Aamy"/>
    <property type="match status" value="1"/>
</dbReference>
<dbReference type="EMBL" id="DXHL01000017">
    <property type="protein sequence ID" value="HIW10442.1"/>
    <property type="molecule type" value="Genomic_DNA"/>
</dbReference>
<dbReference type="InterPro" id="IPR017853">
    <property type="entry name" value="GH"/>
</dbReference>
<dbReference type="AlphaFoldDB" id="A0A9D1TXV6"/>
<dbReference type="Proteomes" id="UP000823926">
    <property type="component" value="Unassembled WGS sequence"/>
</dbReference>
<dbReference type="InterPro" id="IPR006047">
    <property type="entry name" value="GH13_cat_dom"/>
</dbReference>
<feature type="domain" description="Glycosyl hydrolase family 13 catalytic" evidence="1">
    <location>
        <begin position="27"/>
        <end position="353"/>
    </location>
</feature>